<feature type="region of interest" description="Disordered" evidence="1">
    <location>
        <begin position="1"/>
        <end position="57"/>
    </location>
</feature>
<evidence type="ECO:0000256" key="1">
    <source>
        <dbReference type="SAM" id="MobiDB-lite"/>
    </source>
</evidence>
<reference evidence="2" key="1">
    <citation type="journal article" date="2020" name="Stud. Mycol.">
        <title>101 Dothideomycetes genomes: a test case for predicting lifestyles and emergence of pathogens.</title>
        <authorList>
            <person name="Haridas S."/>
            <person name="Albert R."/>
            <person name="Binder M."/>
            <person name="Bloem J."/>
            <person name="Labutti K."/>
            <person name="Salamov A."/>
            <person name="Andreopoulos B."/>
            <person name="Baker S."/>
            <person name="Barry K."/>
            <person name="Bills G."/>
            <person name="Bluhm B."/>
            <person name="Cannon C."/>
            <person name="Castanera R."/>
            <person name="Culley D."/>
            <person name="Daum C."/>
            <person name="Ezra D."/>
            <person name="Gonzalez J."/>
            <person name="Henrissat B."/>
            <person name="Kuo A."/>
            <person name="Liang C."/>
            <person name="Lipzen A."/>
            <person name="Lutzoni F."/>
            <person name="Magnuson J."/>
            <person name="Mondo S."/>
            <person name="Nolan M."/>
            <person name="Ohm R."/>
            <person name="Pangilinan J."/>
            <person name="Park H.-J."/>
            <person name="Ramirez L."/>
            <person name="Alfaro M."/>
            <person name="Sun H."/>
            <person name="Tritt A."/>
            <person name="Yoshinaga Y."/>
            <person name="Zwiers L.-H."/>
            <person name="Turgeon B."/>
            <person name="Goodwin S."/>
            <person name="Spatafora J."/>
            <person name="Crous P."/>
            <person name="Grigoriev I."/>
        </authorList>
    </citation>
    <scope>NUCLEOTIDE SEQUENCE</scope>
    <source>
        <strain evidence="2">CBS 207.26</strain>
    </source>
</reference>
<dbReference type="AlphaFoldDB" id="A0A6A6ENJ3"/>
<keyword evidence="3" id="KW-1185">Reference proteome</keyword>
<feature type="non-terminal residue" evidence="2">
    <location>
        <position position="57"/>
    </location>
</feature>
<organism evidence="2 3">
    <name type="scientific">Zopfia rhizophila CBS 207.26</name>
    <dbReference type="NCBI Taxonomy" id="1314779"/>
    <lineage>
        <taxon>Eukaryota</taxon>
        <taxon>Fungi</taxon>
        <taxon>Dikarya</taxon>
        <taxon>Ascomycota</taxon>
        <taxon>Pezizomycotina</taxon>
        <taxon>Dothideomycetes</taxon>
        <taxon>Dothideomycetes incertae sedis</taxon>
        <taxon>Zopfiaceae</taxon>
        <taxon>Zopfia</taxon>
    </lineage>
</organism>
<evidence type="ECO:0000313" key="2">
    <source>
        <dbReference type="EMBL" id="KAF2193144.1"/>
    </source>
</evidence>
<sequence>MLPSTPVVPKQVERLATEAVLPSSPLESPQPTRSPSWTTTPGGGKAPKLRWTPSMLE</sequence>
<name>A0A6A6ENJ3_9PEZI</name>
<dbReference type="EMBL" id="ML994614">
    <property type="protein sequence ID" value="KAF2193144.1"/>
    <property type="molecule type" value="Genomic_DNA"/>
</dbReference>
<protein>
    <submittedName>
        <fullName evidence="2">Uncharacterized protein</fullName>
    </submittedName>
</protein>
<feature type="compositionally biased region" description="Polar residues" evidence="1">
    <location>
        <begin position="25"/>
        <end position="40"/>
    </location>
</feature>
<gene>
    <name evidence="2" type="ORF">K469DRAFT_715187</name>
</gene>
<accession>A0A6A6ENJ3</accession>
<evidence type="ECO:0000313" key="3">
    <source>
        <dbReference type="Proteomes" id="UP000800200"/>
    </source>
</evidence>
<dbReference type="Proteomes" id="UP000800200">
    <property type="component" value="Unassembled WGS sequence"/>
</dbReference>
<proteinExistence type="predicted"/>